<dbReference type="EMBL" id="AYSA01000068">
    <property type="protein sequence ID" value="ESZ97796.1"/>
    <property type="molecule type" value="Genomic_DNA"/>
</dbReference>
<keyword evidence="2" id="KW-1185">Reference proteome</keyword>
<protein>
    <submittedName>
        <fullName evidence="1">Uncharacterized protein</fullName>
    </submittedName>
</protein>
<organism evidence="1 2">
    <name type="scientific">Sclerotinia borealis (strain F-4128)</name>
    <dbReference type="NCBI Taxonomy" id="1432307"/>
    <lineage>
        <taxon>Eukaryota</taxon>
        <taxon>Fungi</taxon>
        <taxon>Dikarya</taxon>
        <taxon>Ascomycota</taxon>
        <taxon>Pezizomycotina</taxon>
        <taxon>Leotiomycetes</taxon>
        <taxon>Helotiales</taxon>
        <taxon>Sclerotiniaceae</taxon>
        <taxon>Sclerotinia</taxon>
    </lineage>
</organism>
<dbReference type="HOGENOM" id="CLU_1928806_0_0_1"/>
<sequence length="131" mass="14886">MKLDRGCISGSQLKYCRNRVVWLDADGESFKVSTPDSDEIMKLQDMPIQQEGLEPQSSEILIEEDRPMKQVLGKRKYTGAEEAARLSLGYSKKCVACEEQISGLAFRLSMETLSHSITVNKTTYWKLSKLY</sequence>
<gene>
    <name evidence="1" type="ORF">SBOR_1805</name>
</gene>
<name>W9CPQ2_SCLBF</name>
<comment type="caution">
    <text evidence="1">The sequence shown here is derived from an EMBL/GenBank/DDBJ whole genome shotgun (WGS) entry which is preliminary data.</text>
</comment>
<evidence type="ECO:0000313" key="1">
    <source>
        <dbReference type="EMBL" id="ESZ97796.1"/>
    </source>
</evidence>
<accession>W9CPQ2</accession>
<reference evidence="1 2" key="1">
    <citation type="journal article" date="2014" name="Genome Announc.">
        <title>Draft genome sequence of Sclerotinia borealis, a psychrophilic plant pathogenic fungus.</title>
        <authorList>
            <person name="Mardanov A.V."/>
            <person name="Beletsky A.V."/>
            <person name="Kadnikov V.V."/>
            <person name="Ignatov A.N."/>
            <person name="Ravin N.V."/>
        </authorList>
    </citation>
    <scope>NUCLEOTIDE SEQUENCE [LARGE SCALE GENOMIC DNA]</scope>
    <source>
        <strain evidence="2">F-4157</strain>
    </source>
</reference>
<dbReference type="AlphaFoldDB" id="W9CPQ2"/>
<evidence type="ECO:0000313" key="2">
    <source>
        <dbReference type="Proteomes" id="UP000019487"/>
    </source>
</evidence>
<dbReference type="Proteomes" id="UP000019487">
    <property type="component" value="Unassembled WGS sequence"/>
</dbReference>
<proteinExistence type="predicted"/>